<protein>
    <recommendedName>
        <fullName evidence="3">CHAP domain-containing protein</fullName>
    </recommendedName>
</protein>
<name>A0ABS3JMH5_9BACT</name>
<organism evidence="1 2">
    <name type="scientific">Fibrella forsythiae</name>
    <dbReference type="NCBI Taxonomy" id="2817061"/>
    <lineage>
        <taxon>Bacteria</taxon>
        <taxon>Pseudomonadati</taxon>
        <taxon>Bacteroidota</taxon>
        <taxon>Cytophagia</taxon>
        <taxon>Cytophagales</taxon>
        <taxon>Spirosomataceae</taxon>
        <taxon>Fibrella</taxon>
    </lineage>
</organism>
<sequence length="219" mass="24682">MRPQSAKVFGVFGFILITSLLTAQPVSRSIRIGNRIVIEASRDVGYQEKTWRNDHPIFDYYRALAKNKGVYSSRGWQDAYCGFAVYAWHRQSGVSPNLSPGRAINWSVHPSKILLGPFAKTADIAKIQPGWVIGFKFESNHVGIVEQVYPLYCQTIEANTSTSNSIGHYKTKNDGVIRKIRPHRVARWATDWRNSPTSDTLPVQALRRKYAAKLTASSK</sequence>
<evidence type="ECO:0000313" key="2">
    <source>
        <dbReference type="Proteomes" id="UP000664628"/>
    </source>
</evidence>
<keyword evidence="2" id="KW-1185">Reference proteome</keyword>
<dbReference type="EMBL" id="JAFMYW010000007">
    <property type="protein sequence ID" value="MBO0951207.1"/>
    <property type="molecule type" value="Genomic_DNA"/>
</dbReference>
<dbReference type="RefSeq" id="WP_207331162.1">
    <property type="nucleotide sequence ID" value="NZ_JAFMYW010000007.1"/>
</dbReference>
<reference evidence="1 2" key="1">
    <citation type="submission" date="2021-03" db="EMBL/GenBank/DDBJ databases">
        <title>Fibrella sp. HMF5405 genome sequencing and assembly.</title>
        <authorList>
            <person name="Kang H."/>
            <person name="Kim H."/>
            <person name="Bae S."/>
            <person name="Joh K."/>
        </authorList>
    </citation>
    <scope>NUCLEOTIDE SEQUENCE [LARGE SCALE GENOMIC DNA]</scope>
    <source>
        <strain evidence="1 2">HMF5405</strain>
    </source>
</reference>
<accession>A0ABS3JMH5</accession>
<comment type="caution">
    <text evidence="1">The sequence shown here is derived from an EMBL/GenBank/DDBJ whole genome shotgun (WGS) entry which is preliminary data.</text>
</comment>
<gene>
    <name evidence="1" type="ORF">J2I46_21660</name>
</gene>
<dbReference type="Proteomes" id="UP000664628">
    <property type="component" value="Unassembled WGS sequence"/>
</dbReference>
<evidence type="ECO:0000313" key="1">
    <source>
        <dbReference type="EMBL" id="MBO0951207.1"/>
    </source>
</evidence>
<evidence type="ECO:0008006" key="3">
    <source>
        <dbReference type="Google" id="ProtNLM"/>
    </source>
</evidence>
<proteinExistence type="predicted"/>